<dbReference type="PANTHER" id="PTHR31064:SF37">
    <property type="entry name" value="TRANSPORTER, PUTATIVE (EUROFUNG)-RELATED"/>
    <property type="match status" value="1"/>
</dbReference>
<dbReference type="GO" id="GO:0140107">
    <property type="term" value="F:high-affinity potassium ion transmembrane transporter activity"/>
    <property type="evidence" value="ECO:0007669"/>
    <property type="project" value="TreeGrafter"/>
</dbReference>
<feature type="transmembrane region" description="Helical" evidence="10">
    <location>
        <begin position="527"/>
        <end position="544"/>
    </location>
</feature>
<feature type="transmembrane region" description="Helical" evidence="10">
    <location>
        <begin position="397"/>
        <end position="425"/>
    </location>
</feature>
<feature type="transmembrane region" description="Helical" evidence="10">
    <location>
        <begin position="37"/>
        <end position="56"/>
    </location>
</feature>
<dbReference type="Pfam" id="PF02386">
    <property type="entry name" value="TrkH"/>
    <property type="match status" value="1"/>
</dbReference>
<evidence type="ECO:0000256" key="9">
    <source>
        <dbReference type="ARBA" id="ARBA00023136"/>
    </source>
</evidence>
<evidence type="ECO:0000256" key="2">
    <source>
        <dbReference type="ARBA" id="ARBA00009137"/>
    </source>
</evidence>
<accession>A0A8H3U231</accession>
<keyword evidence="3 10" id="KW-0813">Transport</keyword>
<keyword evidence="5 10" id="KW-0812">Transmembrane</keyword>
<feature type="compositionally biased region" description="Basic and acidic residues" evidence="11">
    <location>
        <begin position="165"/>
        <end position="179"/>
    </location>
</feature>
<feature type="transmembrane region" description="Helical" evidence="10">
    <location>
        <begin position="602"/>
        <end position="619"/>
    </location>
</feature>
<dbReference type="EMBL" id="WNWS01001064">
    <property type="protein sequence ID" value="KAE9962476.1"/>
    <property type="molecule type" value="Genomic_DNA"/>
</dbReference>
<evidence type="ECO:0000256" key="4">
    <source>
        <dbReference type="ARBA" id="ARBA00022538"/>
    </source>
</evidence>
<evidence type="ECO:0000313" key="12">
    <source>
        <dbReference type="EMBL" id="KAE9962476.1"/>
    </source>
</evidence>
<keyword evidence="9 10" id="KW-0472">Membrane</keyword>
<feature type="compositionally biased region" description="Polar residues" evidence="11">
    <location>
        <begin position="293"/>
        <end position="304"/>
    </location>
</feature>
<evidence type="ECO:0000256" key="7">
    <source>
        <dbReference type="ARBA" id="ARBA00022989"/>
    </source>
</evidence>
<dbReference type="Proteomes" id="UP000447873">
    <property type="component" value="Unassembled WGS sequence"/>
</dbReference>
<dbReference type="InterPro" id="IPR003445">
    <property type="entry name" value="Cat_transpt"/>
</dbReference>
<feature type="transmembrane region" description="Helical" evidence="10">
    <location>
        <begin position="631"/>
        <end position="651"/>
    </location>
</feature>
<dbReference type="PANTHER" id="PTHR31064">
    <property type="entry name" value="POTASSIUM TRANSPORT PROTEIN DDB_G0292412-RELATED"/>
    <property type="match status" value="1"/>
</dbReference>
<feature type="region of interest" description="Disordered" evidence="11">
    <location>
        <begin position="204"/>
        <end position="230"/>
    </location>
</feature>
<comment type="similarity">
    <text evidence="2 10">Belongs to the TrkH potassium transport family.</text>
</comment>
<organism evidence="12 13">
    <name type="scientific">Venturia inaequalis</name>
    <name type="common">Apple scab fungus</name>
    <dbReference type="NCBI Taxonomy" id="5025"/>
    <lineage>
        <taxon>Eukaryota</taxon>
        <taxon>Fungi</taxon>
        <taxon>Dikarya</taxon>
        <taxon>Ascomycota</taxon>
        <taxon>Pezizomycotina</taxon>
        <taxon>Dothideomycetes</taxon>
        <taxon>Pleosporomycetidae</taxon>
        <taxon>Venturiales</taxon>
        <taxon>Venturiaceae</taxon>
        <taxon>Venturia</taxon>
    </lineage>
</organism>
<evidence type="ECO:0000256" key="3">
    <source>
        <dbReference type="ARBA" id="ARBA00022448"/>
    </source>
</evidence>
<keyword evidence="6 10" id="KW-0630">Potassium</keyword>
<gene>
    <name evidence="12" type="ORF">EG328_000401</name>
</gene>
<feature type="region of interest" description="Disordered" evidence="11">
    <location>
        <begin position="258"/>
        <end position="304"/>
    </location>
</feature>
<protein>
    <recommendedName>
        <fullName evidence="10">Potassium transport protein</fullName>
    </recommendedName>
</protein>
<evidence type="ECO:0000256" key="10">
    <source>
        <dbReference type="PIRNR" id="PIRNR002450"/>
    </source>
</evidence>
<comment type="subcellular location">
    <subcellularLocation>
        <location evidence="1">Membrane</location>
        <topology evidence="1">Multi-pass membrane protein</topology>
    </subcellularLocation>
</comment>
<keyword evidence="7 10" id="KW-1133">Transmembrane helix</keyword>
<dbReference type="GO" id="GO:0030007">
    <property type="term" value="P:intracellular potassium ion homeostasis"/>
    <property type="evidence" value="ECO:0007669"/>
    <property type="project" value="UniProtKB-UniRule"/>
</dbReference>
<feature type="region of interest" description="Disordered" evidence="11">
    <location>
        <begin position="138"/>
        <end position="187"/>
    </location>
</feature>
<keyword evidence="8 10" id="KW-0406">Ion transport</keyword>
<evidence type="ECO:0000256" key="8">
    <source>
        <dbReference type="ARBA" id="ARBA00023065"/>
    </source>
</evidence>
<feature type="compositionally biased region" description="Polar residues" evidence="11">
    <location>
        <begin position="207"/>
        <end position="225"/>
    </location>
</feature>
<feature type="compositionally biased region" description="Basic and acidic residues" evidence="11">
    <location>
        <begin position="276"/>
        <end position="287"/>
    </location>
</feature>
<dbReference type="NCBIfam" id="TIGR00934">
    <property type="entry name" value="2a38euk"/>
    <property type="match status" value="1"/>
</dbReference>
<dbReference type="GO" id="GO:1990573">
    <property type="term" value="P:potassium ion import across plasma membrane"/>
    <property type="evidence" value="ECO:0007669"/>
    <property type="project" value="TreeGrafter"/>
</dbReference>
<feature type="transmembrane region" description="Helical" evidence="10">
    <location>
        <begin position="462"/>
        <end position="482"/>
    </location>
</feature>
<dbReference type="InterPro" id="IPR051143">
    <property type="entry name" value="TrkH_K-transport"/>
</dbReference>
<dbReference type="AlphaFoldDB" id="A0A8H3U231"/>
<dbReference type="PIRSF" id="PIRSF002450">
    <property type="entry name" value="K+_transpter_TRK"/>
    <property type="match status" value="1"/>
</dbReference>
<evidence type="ECO:0000256" key="6">
    <source>
        <dbReference type="ARBA" id="ARBA00022958"/>
    </source>
</evidence>
<sequence>MPFNMSRLSDLKGRLKPFNRTIRTIRRQLPDLNFITIHYLYFILTSLSFAVVLWGSSTPSRSVRFIDCLFLAISAMTEAGLNTVNLSTLNSFQQVLLFLLIILGSAIFVSSFVVAVRKKAFDERFRSAIEQENRLKNRPSWFPRRKSGGKSRDQEEKTPTGLTSDGEREEKGGSEENHLNDVSSDQLTTPPSFFISSSSIAAKDGSESSSIAMSKLPTTTPTSHGESQDHVTFHQGTRFRGPADPSFLHRAFSLSGVGAQPENRRRRTLSIQNSASRDEVKLSRSEDAPPDAESSTPHMTRNSNFSDLTEADKLRLGGKEYKAVSFLAWIVPIYFVLWQLIGALALGAYVSHYYPNKARENGLAPWWVGAFNAVSAFNNSGMSLLDANMTAFNKAIYMLLTMSLLILAGNTCYPVFLRLIVWTMYRMLPENEKWSDSRDTLKFLLDHPRRCYTNLFPSEHTWWLAFSVVVLNGIDCAAFIVLNIGNSEITRYSPGIEFVDGLFQATAVRSGGFYVVPIPTVRISLQVLYVIMMYISAFPVAITIRNSNVYEERSLGIYSDDAEYEEMEAKGKTFMSWAKKRFGGAGSNHKGVFVQQQLRAQLAHDLWLLVLAVFLIMIIEGSQFQSNPATFSVFNVIFEVVSGYGTVGISVGLPDQAYSFCGSWHTLSKLILCAVMLRGRHRGLPVAIDKAVLLPHDTLNDSEQDDLDHRADMSPQSRHAV</sequence>
<feature type="transmembrane region" description="Helical" evidence="10">
    <location>
        <begin position="95"/>
        <end position="116"/>
    </location>
</feature>
<evidence type="ECO:0000256" key="11">
    <source>
        <dbReference type="SAM" id="MobiDB-lite"/>
    </source>
</evidence>
<feature type="transmembrane region" description="Helical" evidence="10">
    <location>
        <begin position="323"/>
        <end position="346"/>
    </location>
</feature>
<proteinExistence type="inferred from homology"/>
<evidence type="ECO:0000313" key="13">
    <source>
        <dbReference type="Proteomes" id="UP000447873"/>
    </source>
</evidence>
<evidence type="ECO:0000256" key="1">
    <source>
        <dbReference type="ARBA" id="ARBA00004141"/>
    </source>
</evidence>
<dbReference type="GO" id="GO:0005886">
    <property type="term" value="C:plasma membrane"/>
    <property type="evidence" value="ECO:0007669"/>
    <property type="project" value="InterPro"/>
</dbReference>
<keyword evidence="4 10" id="KW-0633">Potassium transport</keyword>
<comment type="caution">
    <text evidence="12">The sequence shown here is derived from an EMBL/GenBank/DDBJ whole genome shotgun (WGS) entry which is preliminary data.</text>
</comment>
<reference evidence="12 13" key="1">
    <citation type="submission" date="2018-12" db="EMBL/GenBank/DDBJ databases">
        <title>Venturia inaequalis Genome Resource.</title>
        <authorList>
            <person name="Lichtner F.J."/>
        </authorList>
    </citation>
    <scope>NUCLEOTIDE SEQUENCE [LARGE SCALE GENOMIC DNA]</scope>
    <source>
        <strain evidence="12 13">120213</strain>
    </source>
</reference>
<evidence type="ECO:0000256" key="5">
    <source>
        <dbReference type="ARBA" id="ARBA00022692"/>
    </source>
</evidence>
<name>A0A8H3U231_VENIN</name>
<dbReference type="InterPro" id="IPR015958">
    <property type="entry name" value="Trk1_fungi"/>
</dbReference>
<dbReference type="InterPro" id="IPR004773">
    <property type="entry name" value="K/Na_transp_Trk1/HKT1"/>
</dbReference>